<protein>
    <submittedName>
        <fullName evidence="2">Uncharacterized protein</fullName>
    </submittedName>
</protein>
<proteinExistence type="predicted"/>
<feature type="transmembrane region" description="Helical" evidence="1">
    <location>
        <begin position="310"/>
        <end position="331"/>
    </location>
</feature>
<evidence type="ECO:0000256" key="1">
    <source>
        <dbReference type="SAM" id="Phobius"/>
    </source>
</evidence>
<organism evidence="2 3">
    <name type="scientific">Polaribacter aquimarinus</name>
    <dbReference type="NCBI Taxonomy" id="2100726"/>
    <lineage>
        <taxon>Bacteria</taxon>
        <taxon>Pseudomonadati</taxon>
        <taxon>Bacteroidota</taxon>
        <taxon>Flavobacteriia</taxon>
        <taxon>Flavobacteriales</taxon>
        <taxon>Flavobacteriaceae</taxon>
    </lineage>
</organism>
<feature type="transmembrane region" description="Helical" evidence="1">
    <location>
        <begin position="131"/>
        <end position="156"/>
    </location>
</feature>
<feature type="transmembrane region" description="Helical" evidence="1">
    <location>
        <begin position="209"/>
        <end position="227"/>
    </location>
</feature>
<keyword evidence="3" id="KW-1185">Reference proteome</keyword>
<feature type="transmembrane region" description="Helical" evidence="1">
    <location>
        <begin position="343"/>
        <end position="360"/>
    </location>
</feature>
<keyword evidence="1" id="KW-0472">Membrane</keyword>
<feature type="transmembrane region" description="Helical" evidence="1">
    <location>
        <begin position="77"/>
        <end position="94"/>
    </location>
</feature>
<keyword evidence="1" id="KW-1133">Transmembrane helix</keyword>
<feature type="transmembrane region" description="Helical" evidence="1">
    <location>
        <begin position="372"/>
        <end position="392"/>
    </location>
</feature>
<comment type="caution">
    <text evidence="2">The sequence shown here is derived from an EMBL/GenBank/DDBJ whole genome shotgun (WGS) entry which is preliminary data.</text>
</comment>
<dbReference type="Proteomes" id="UP000245670">
    <property type="component" value="Unassembled WGS sequence"/>
</dbReference>
<name>A0A2U2J9S4_9FLAO</name>
<feature type="transmembrane region" description="Helical" evidence="1">
    <location>
        <begin position="277"/>
        <end position="298"/>
    </location>
</feature>
<evidence type="ECO:0000313" key="2">
    <source>
        <dbReference type="EMBL" id="PWG05089.1"/>
    </source>
</evidence>
<reference evidence="2 3" key="1">
    <citation type="submission" date="2018-05" db="EMBL/GenBank/DDBJ databases">
        <title>Polaribacter aquimarinus sp. nov., isolated from sediment in a sediment of sea.</title>
        <authorList>
            <person name="Lu D."/>
        </authorList>
    </citation>
    <scope>NUCLEOTIDE SEQUENCE [LARGE SCALE GENOMIC DNA]</scope>
    <source>
        <strain evidence="2 3">ZY113</strain>
    </source>
</reference>
<dbReference type="AlphaFoldDB" id="A0A2U2J9S4"/>
<gene>
    <name evidence="2" type="ORF">DIS07_07505</name>
</gene>
<evidence type="ECO:0000313" key="3">
    <source>
        <dbReference type="Proteomes" id="UP000245670"/>
    </source>
</evidence>
<sequence length="407" mass="47978">MMSAKKQMLIALFYLLLASSLGILLRLFPVTNVDANYKYVLHTHSHIALLGWVYVSLTSLIYYLFIKKTAQKKFRNIFYATHITIVGMLFSFPVTGYALFSILFSTLFLICSYWFYFLFKKYHHLEKKSYIYKFINTSLIFMTVSSLGPWALGIIMNTLGNTSPYYKNAIYFYLHFQYNGWFIFCLLGIFIFILEKHKIHIHNEFISPFYKYMVISGVLTLFLSFLWMKPNKFLYFLSGLGVLYQLFALGKLQLIFNSYKIFIIKKFTPSVFKLLKFIYFLFILKIVLQTLTIFPFFAELVSYFTDFVIGYLHLTFLGIVSLALFVFFNEFGLIKLSKLGVKIYLLGFILSEVLIFYKGICNWFQLSLIKHYFFILVIVSSLMFFGVSTIIIQGLRHYLKRKLEIII</sequence>
<feature type="transmembrane region" description="Helical" evidence="1">
    <location>
        <begin position="176"/>
        <end position="194"/>
    </location>
</feature>
<feature type="transmembrane region" description="Helical" evidence="1">
    <location>
        <begin position="46"/>
        <end position="65"/>
    </location>
</feature>
<feature type="transmembrane region" description="Helical" evidence="1">
    <location>
        <begin position="100"/>
        <end position="119"/>
    </location>
</feature>
<keyword evidence="1" id="KW-0812">Transmembrane</keyword>
<accession>A0A2U2J9S4</accession>
<feature type="transmembrane region" description="Helical" evidence="1">
    <location>
        <begin position="233"/>
        <end position="256"/>
    </location>
</feature>
<dbReference type="EMBL" id="QFFG01000003">
    <property type="protein sequence ID" value="PWG05089.1"/>
    <property type="molecule type" value="Genomic_DNA"/>
</dbReference>